<dbReference type="EMBL" id="SRLO01000330">
    <property type="protein sequence ID" value="TNN60629.1"/>
    <property type="molecule type" value="Genomic_DNA"/>
</dbReference>
<organism evidence="1 2">
    <name type="scientific">Liparis tanakae</name>
    <name type="common">Tanaka's snailfish</name>
    <dbReference type="NCBI Taxonomy" id="230148"/>
    <lineage>
        <taxon>Eukaryota</taxon>
        <taxon>Metazoa</taxon>
        <taxon>Chordata</taxon>
        <taxon>Craniata</taxon>
        <taxon>Vertebrata</taxon>
        <taxon>Euteleostomi</taxon>
        <taxon>Actinopterygii</taxon>
        <taxon>Neopterygii</taxon>
        <taxon>Teleostei</taxon>
        <taxon>Neoteleostei</taxon>
        <taxon>Acanthomorphata</taxon>
        <taxon>Eupercaria</taxon>
        <taxon>Perciformes</taxon>
        <taxon>Cottioidei</taxon>
        <taxon>Cottales</taxon>
        <taxon>Liparidae</taxon>
        <taxon>Liparis</taxon>
    </lineage>
</organism>
<protein>
    <submittedName>
        <fullName evidence="1">Uncharacterized protein</fullName>
    </submittedName>
</protein>
<dbReference type="Proteomes" id="UP000314294">
    <property type="component" value="Unassembled WGS sequence"/>
</dbReference>
<dbReference type="AlphaFoldDB" id="A0A4Z2H4E4"/>
<evidence type="ECO:0000313" key="1">
    <source>
        <dbReference type="EMBL" id="TNN60629.1"/>
    </source>
</evidence>
<proteinExistence type="predicted"/>
<evidence type="ECO:0000313" key="2">
    <source>
        <dbReference type="Proteomes" id="UP000314294"/>
    </source>
</evidence>
<reference evidence="1 2" key="1">
    <citation type="submission" date="2019-03" db="EMBL/GenBank/DDBJ databases">
        <title>First draft genome of Liparis tanakae, snailfish: a comprehensive survey of snailfish specific genes.</title>
        <authorList>
            <person name="Kim W."/>
            <person name="Song I."/>
            <person name="Jeong J.-H."/>
            <person name="Kim D."/>
            <person name="Kim S."/>
            <person name="Ryu S."/>
            <person name="Song J.Y."/>
            <person name="Lee S.K."/>
        </authorList>
    </citation>
    <scope>NUCLEOTIDE SEQUENCE [LARGE SCALE GENOMIC DNA]</scope>
    <source>
        <tissue evidence="1">Muscle</tissue>
    </source>
</reference>
<sequence>MLGSGRQESPALADFHWGFKWAVGRMTRPTQYSASLFLQRGKRQRHSKRRSMSPIRDHRWSIFYSHKRDCPEGATRGHLAPTAGGCGVESSKKKKQQFIPNRCPEASDTYFTLTA</sequence>
<accession>A0A4Z2H4E4</accession>
<keyword evidence="2" id="KW-1185">Reference proteome</keyword>
<name>A0A4Z2H4E4_9TELE</name>
<comment type="caution">
    <text evidence="1">The sequence shown here is derived from an EMBL/GenBank/DDBJ whole genome shotgun (WGS) entry which is preliminary data.</text>
</comment>
<gene>
    <name evidence="1" type="ORF">EYF80_029102</name>
</gene>